<feature type="non-terminal residue" evidence="6">
    <location>
        <position position="1"/>
    </location>
</feature>
<name>A0A5N8Y092_9ACTN</name>
<dbReference type="GO" id="GO:0006633">
    <property type="term" value="P:fatty acid biosynthetic process"/>
    <property type="evidence" value="ECO:0007669"/>
    <property type="project" value="TreeGrafter"/>
</dbReference>
<dbReference type="SMART" id="SM00826">
    <property type="entry name" value="PKS_DH"/>
    <property type="match status" value="1"/>
</dbReference>
<keyword evidence="1" id="KW-0808">Transferase</keyword>
<dbReference type="Gene3D" id="3.30.70.3290">
    <property type="match status" value="1"/>
</dbReference>
<dbReference type="Pfam" id="PF21089">
    <property type="entry name" value="PKS_DH_N"/>
    <property type="match status" value="1"/>
</dbReference>
<comment type="caution">
    <text evidence="6">The sequence shown here is derived from an EMBL/GenBank/DDBJ whole genome shotgun (WGS) entry which is preliminary data.</text>
</comment>
<dbReference type="InterPro" id="IPR049551">
    <property type="entry name" value="PKS_DH_C"/>
</dbReference>
<dbReference type="Gene3D" id="3.10.129.110">
    <property type="entry name" value="Polyketide synthase dehydratase"/>
    <property type="match status" value="1"/>
</dbReference>
<proteinExistence type="predicted"/>
<reference evidence="6 7" key="1">
    <citation type="submission" date="2019-07" db="EMBL/GenBank/DDBJ databases">
        <title>New species of Amycolatopsis and Streptomyces.</title>
        <authorList>
            <person name="Duangmal K."/>
            <person name="Teo W.F.A."/>
            <person name="Lipun K."/>
        </authorList>
    </citation>
    <scope>NUCLEOTIDE SEQUENCE [LARGE SCALE GENOMIC DNA]</scope>
    <source>
        <strain evidence="6 7">NBRC 106415</strain>
    </source>
</reference>
<protein>
    <submittedName>
        <fullName evidence="6">Polyketide synthase</fullName>
    </submittedName>
</protein>
<evidence type="ECO:0000256" key="3">
    <source>
        <dbReference type="PROSITE-ProRule" id="PRU01363"/>
    </source>
</evidence>
<feature type="region of interest" description="C-terminal hotdog fold" evidence="3">
    <location>
        <begin position="211"/>
        <end position="348"/>
    </location>
</feature>
<feature type="active site" description="Proton acceptor; for dehydratase activity" evidence="3">
    <location>
        <position position="102"/>
    </location>
</feature>
<dbReference type="Pfam" id="PF14765">
    <property type="entry name" value="PS-DH"/>
    <property type="match status" value="1"/>
</dbReference>
<evidence type="ECO:0000313" key="7">
    <source>
        <dbReference type="Proteomes" id="UP000400924"/>
    </source>
</evidence>
<evidence type="ECO:0000256" key="1">
    <source>
        <dbReference type="ARBA" id="ARBA00022679"/>
    </source>
</evidence>
<keyword evidence="7" id="KW-1185">Reference proteome</keyword>
<sequence>KGLPEVETFLAAVAELYVRGADVDWAALFAGSGARDVSLPTYAFQRQRYWLRPSRTGAAADRLGLGNPGHPLLGATLPVAGSDTLLLTSRMSADSHPWLAEHMVAGRVVVPGTALLELAVQAGDRAGCDHVADLTLHSPLVLPEDGGAQVQISVEPTEETETGTRTRALRIHARPERAPADTPWTLHATAGLTTRPAEPDWDLRAWPPAGAEPLPLDGLYDRLSAAGLDYGPTFRGLTRAWRHDDGLYVEAALPEPAAAEATAYAVHPALLDSVLHALALPQDSPDQARLPFLWSGVRLHAVGAAGLRARLVRHSDDRVTVYAADETGAPAAEAEGLVLRPLPALSGDVPRAGSLFRLEWTPVTLPSSGTREATEPSLAVLTDEPSPWTAADPSVVHGTTLDALAATAPGTVLLPVGAGGP</sequence>
<keyword evidence="2" id="KW-0511">Multifunctional enzyme</keyword>
<feature type="domain" description="PKS/mFAS DH" evidence="5">
    <location>
        <begin position="70"/>
        <end position="348"/>
    </location>
</feature>
<gene>
    <name evidence="6" type="ORF">FNH08_50220</name>
</gene>
<dbReference type="Proteomes" id="UP000400924">
    <property type="component" value="Unassembled WGS sequence"/>
</dbReference>
<dbReference type="GO" id="GO:0004312">
    <property type="term" value="F:fatty acid synthase activity"/>
    <property type="evidence" value="ECO:0007669"/>
    <property type="project" value="TreeGrafter"/>
</dbReference>
<dbReference type="PANTHER" id="PTHR43775:SF51">
    <property type="entry name" value="INACTIVE PHENOLPHTHIOCEROL SYNTHESIS POLYKETIDE SYNTHASE TYPE I PKS1-RELATED"/>
    <property type="match status" value="1"/>
</dbReference>
<dbReference type="EMBL" id="VJZC01001077">
    <property type="protein sequence ID" value="MPY65030.1"/>
    <property type="molecule type" value="Genomic_DNA"/>
</dbReference>
<dbReference type="PANTHER" id="PTHR43775">
    <property type="entry name" value="FATTY ACID SYNTHASE"/>
    <property type="match status" value="1"/>
</dbReference>
<dbReference type="InterPro" id="IPR049900">
    <property type="entry name" value="PKS_mFAS_DH"/>
</dbReference>
<evidence type="ECO:0000259" key="5">
    <source>
        <dbReference type="PROSITE" id="PS52019"/>
    </source>
</evidence>
<dbReference type="RefSeq" id="WP_194238907.1">
    <property type="nucleotide sequence ID" value="NZ_VJZC01001077.1"/>
</dbReference>
<feature type="non-terminal residue" evidence="6">
    <location>
        <position position="421"/>
    </location>
</feature>
<accession>A0A5N8Y092</accession>
<dbReference type="InterPro" id="IPR049552">
    <property type="entry name" value="PKS_DH_N"/>
</dbReference>
<dbReference type="PROSITE" id="PS52019">
    <property type="entry name" value="PKS_MFAS_DH"/>
    <property type="match status" value="1"/>
</dbReference>
<evidence type="ECO:0000256" key="4">
    <source>
        <dbReference type="SAM" id="MobiDB-lite"/>
    </source>
</evidence>
<dbReference type="AlphaFoldDB" id="A0A5N8Y092"/>
<dbReference type="InterPro" id="IPR020807">
    <property type="entry name" value="PKS_DH"/>
</dbReference>
<feature type="region of interest" description="N-terminal hotdog fold" evidence="3">
    <location>
        <begin position="70"/>
        <end position="199"/>
    </location>
</feature>
<dbReference type="InterPro" id="IPR042104">
    <property type="entry name" value="PKS_dehydratase_sf"/>
</dbReference>
<feature type="region of interest" description="Disordered" evidence="4">
    <location>
        <begin position="366"/>
        <end position="386"/>
    </location>
</feature>
<evidence type="ECO:0000313" key="6">
    <source>
        <dbReference type="EMBL" id="MPY65030.1"/>
    </source>
</evidence>
<dbReference type="InterPro" id="IPR050091">
    <property type="entry name" value="PKS_NRPS_Biosynth_Enz"/>
</dbReference>
<evidence type="ECO:0000256" key="2">
    <source>
        <dbReference type="ARBA" id="ARBA00023268"/>
    </source>
</evidence>
<feature type="active site" description="Proton donor; for dehydratase activity" evidence="3">
    <location>
        <position position="272"/>
    </location>
</feature>
<organism evidence="6 7">
    <name type="scientific">Streptomyces spongiae</name>
    <dbReference type="NCBI Taxonomy" id="565072"/>
    <lineage>
        <taxon>Bacteria</taxon>
        <taxon>Bacillati</taxon>
        <taxon>Actinomycetota</taxon>
        <taxon>Actinomycetes</taxon>
        <taxon>Kitasatosporales</taxon>
        <taxon>Streptomycetaceae</taxon>
        <taxon>Streptomyces</taxon>
    </lineage>
</organism>